<dbReference type="Pfam" id="PF01547">
    <property type="entry name" value="SBP_bac_1"/>
    <property type="match status" value="1"/>
</dbReference>
<dbReference type="Proteomes" id="UP000830167">
    <property type="component" value="Chromosome"/>
</dbReference>
<sequence length="517" mass="58188">MNKSRYFQVSLCVSLMGLLLTACTPFQHVHDGQEQNPTSRLNPNKQVDAPFPGWVAGLPKIQAPKGFNWRQFAGTHLRFISEITPPSSALRANIKEFENVTGIDVTIEQMDLESVVEKVGLEFHAHADTHQVIYADPYQVLAEYSNQFVDLNRLNHDPALPHIPGGVHDFISTQLAVDGYMGSDQNLYTLPYDSPTMIMAYRKDIFDKYKSLFLREEGFDWTPGPNLTWEQYYTIAKWINEKVKQGIITEVKYGTGEQAKQYDSLMCDFSNILAAYGGDYFHNPNMGYVGTFHPGPSALQSQNAIRAATFYQKLMQVADPYSISWDWQDLADAFAGGDLAMAPMWHEYSAMFENPKTSRVVGKVGWSLLPRGPVRSANIFGGTGIGINKYATPNEQKAAWLFLIWATSPQTEYEILQSKAGGETPTRHSVYNLEAVRKGMEPGTAESGLMPNLLPMKATLDAWKKQYLYTRPKIPNWTEIDTVIFTELEKMIANKETPAQAMNRIAQKTNQVTGEHL</sequence>
<comment type="similarity">
    <text evidence="1">Belongs to the bacterial solute-binding protein 1 family.</text>
</comment>
<feature type="signal peptide" evidence="4">
    <location>
        <begin position="1"/>
        <end position="22"/>
    </location>
</feature>
<name>A0ABY4CL75_9BACL</name>
<dbReference type="Gene3D" id="3.40.190.10">
    <property type="entry name" value="Periplasmic binding protein-like II"/>
    <property type="match status" value="2"/>
</dbReference>
<proteinExistence type="inferred from homology"/>
<dbReference type="SUPFAM" id="SSF53850">
    <property type="entry name" value="Periplasmic binding protein-like II"/>
    <property type="match status" value="1"/>
</dbReference>
<evidence type="ECO:0000256" key="4">
    <source>
        <dbReference type="SAM" id="SignalP"/>
    </source>
</evidence>
<accession>A0ABY4CL75</accession>
<dbReference type="EMBL" id="CP089291">
    <property type="protein sequence ID" value="UOF91089.1"/>
    <property type="molecule type" value="Genomic_DNA"/>
</dbReference>
<dbReference type="InterPro" id="IPR006059">
    <property type="entry name" value="SBP"/>
</dbReference>
<evidence type="ECO:0000256" key="3">
    <source>
        <dbReference type="ARBA" id="ARBA00022729"/>
    </source>
</evidence>
<keyword evidence="2" id="KW-0813">Transport</keyword>
<evidence type="ECO:0000313" key="6">
    <source>
        <dbReference type="Proteomes" id="UP000830167"/>
    </source>
</evidence>
<evidence type="ECO:0000256" key="1">
    <source>
        <dbReference type="ARBA" id="ARBA00008520"/>
    </source>
</evidence>
<dbReference type="InterPro" id="IPR050490">
    <property type="entry name" value="Bact_solute-bd_prot1"/>
</dbReference>
<keyword evidence="3 4" id="KW-0732">Signal</keyword>
<evidence type="ECO:0000313" key="5">
    <source>
        <dbReference type="EMBL" id="UOF91089.1"/>
    </source>
</evidence>
<evidence type="ECO:0000256" key="2">
    <source>
        <dbReference type="ARBA" id="ARBA00022448"/>
    </source>
</evidence>
<keyword evidence="6" id="KW-1185">Reference proteome</keyword>
<protein>
    <submittedName>
        <fullName evidence="5">Extracellular solute-binding protein</fullName>
    </submittedName>
</protein>
<dbReference type="RefSeq" id="WP_347437780.1">
    <property type="nucleotide sequence ID" value="NZ_CP089291.1"/>
</dbReference>
<dbReference type="PANTHER" id="PTHR43649:SF34">
    <property type="entry name" value="ABC TRANSPORTER PERIPLASMIC-BINDING PROTEIN YCJN-RELATED"/>
    <property type="match status" value="1"/>
</dbReference>
<reference evidence="5" key="1">
    <citation type="submission" date="2021-12" db="EMBL/GenBank/DDBJ databases">
        <title>Alicyclobacillaceae gen. nov., sp. nov., isolated from chalcocite enrichment system.</title>
        <authorList>
            <person name="Jiang Z."/>
        </authorList>
    </citation>
    <scope>NUCLEOTIDE SEQUENCE</scope>
    <source>
        <strain evidence="5">MYW30-H2</strain>
    </source>
</reference>
<dbReference type="PANTHER" id="PTHR43649">
    <property type="entry name" value="ARABINOSE-BINDING PROTEIN-RELATED"/>
    <property type="match status" value="1"/>
</dbReference>
<organism evidence="5 6">
    <name type="scientific">Fodinisporobacter ferrooxydans</name>
    <dbReference type="NCBI Taxonomy" id="2901836"/>
    <lineage>
        <taxon>Bacteria</taxon>
        <taxon>Bacillati</taxon>
        <taxon>Bacillota</taxon>
        <taxon>Bacilli</taxon>
        <taxon>Bacillales</taxon>
        <taxon>Alicyclobacillaceae</taxon>
        <taxon>Fodinisporobacter</taxon>
    </lineage>
</organism>
<dbReference type="PROSITE" id="PS51257">
    <property type="entry name" value="PROKAR_LIPOPROTEIN"/>
    <property type="match status" value="1"/>
</dbReference>
<feature type="chain" id="PRO_5045896542" evidence="4">
    <location>
        <begin position="23"/>
        <end position="517"/>
    </location>
</feature>
<gene>
    <name evidence="5" type="ORF">LSG31_02170</name>
</gene>